<dbReference type="RefSeq" id="WP_191798240.1">
    <property type="nucleotide sequence ID" value="NZ_JACSQQ010000054.1"/>
</dbReference>
<evidence type="ECO:0000256" key="1">
    <source>
        <dbReference type="SAM" id="Phobius"/>
    </source>
</evidence>
<evidence type="ECO:0000313" key="2">
    <source>
        <dbReference type="EMBL" id="MBD7952438.1"/>
    </source>
</evidence>
<organism evidence="2 3">
    <name type="scientific">Oerskovia rustica</name>
    <dbReference type="NCBI Taxonomy" id="2762237"/>
    <lineage>
        <taxon>Bacteria</taxon>
        <taxon>Bacillati</taxon>
        <taxon>Actinomycetota</taxon>
        <taxon>Actinomycetes</taxon>
        <taxon>Micrococcales</taxon>
        <taxon>Cellulomonadaceae</taxon>
        <taxon>Oerskovia</taxon>
    </lineage>
</organism>
<feature type="transmembrane region" description="Helical" evidence="1">
    <location>
        <begin position="63"/>
        <end position="83"/>
    </location>
</feature>
<sequence length="90" mass="9360">MPDAPDEHGQPDAPDDAPRRLRWGWLLLAVVVAVVSFLAVSVQAGQCVDSVTPGASYCTTGPVLGTAGWLVGLAGAGFVIYAVRRGLGRR</sequence>
<keyword evidence="1" id="KW-0812">Transmembrane</keyword>
<protein>
    <submittedName>
        <fullName evidence="2">Uncharacterized protein</fullName>
    </submittedName>
</protein>
<feature type="transmembrane region" description="Helical" evidence="1">
    <location>
        <begin position="23"/>
        <end position="43"/>
    </location>
</feature>
<proteinExistence type="predicted"/>
<name>A0ABR8RXG9_9CELL</name>
<keyword evidence="1" id="KW-0472">Membrane</keyword>
<evidence type="ECO:0000313" key="3">
    <source>
        <dbReference type="Proteomes" id="UP000641803"/>
    </source>
</evidence>
<dbReference type="Proteomes" id="UP000641803">
    <property type="component" value="Unassembled WGS sequence"/>
</dbReference>
<dbReference type="EMBL" id="JACSQQ010000054">
    <property type="protein sequence ID" value="MBD7952438.1"/>
    <property type="molecule type" value="Genomic_DNA"/>
</dbReference>
<comment type="caution">
    <text evidence="2">The sequence shown here is derived from an EMBL/GenBank/DDBJ whole genome shotgun (WGS) entry which is preliminary data.</text>
</comment>
<reference evidence="2 3" key="1">
    <citation type="submission" date="2020-08" db="EMBL/GenBank/DDBJ databases">
        <title>A Genomic Blueprint of the Chicken Gut Microbiome.</title>
        <authorList>
            <person name="Gilroy R."/>
            <person name="Ravi A."/>
            <person name="Getino M."/>
            <person name="Pursley I."/>
            <person name="Horton D.L."/>
            <person name="Alikhan N.-F."/>
            <person name="Baker D."/>
            <person name="Gharbi K."/>
            <person name="Hall N."/>
            <person name="Watson M."/>
            <person name="Adriaenssens E.M."/>
            <person name="Foster-Nyarko E."/>
            <person name="Jarju S."/>
            <person name="Secka A."/>
            <person name="Antonio M."/>
            <person name="Oren A."/>
            <person name="Chaudhuri R."/>
            <person name="La Ragione R.M."/>
            <person name="Hildebrand F."/>
            <person name="Pallen M.J."/>
        </authorList>
    </citation>
    <scope>NUCLEOTIDE SEQUENCE [LARGE SCALE GENOMIC DNA]</scope>
    <source>
        <strain evidence="2 3">Sa4CUA1</strain>
    </source>
</reference>
<keyword evidence="1" id="KW-1133">Transmembrane helix</keyword>
<gene>
    <name evidence="2" type="ORF">H9652_18745</name>
</gene>
<keyword evidence="3" id="KW-1185">Reference proteome</keyword>
<accession>A0ABR8RXG9</accession>